<dbReference type="AlphaFoldDB" id="A0ABD0N2J0"/>
<sequence>WPGLPGSSARCQGSTRPLRRCPWAYQPSRSSSLYPPRRFRCRSSCWDPWQQLGSRSPSLEKL</sequence>
<comment type="caution">
    <text evidence="1">The sequence shown here is derived from an EMBL/GenBank/DDBJ whole genome shotgun (WGS) entry which is preliminary data.</text>
</comment>
<accession>A0ABD0N2J0</accession>
<feature type="non-terminal residue" evidence="1">
    <location>
        <position position="1"/>
    </location>
</feature>
<proteinExistence type="predicted"/>
<dbReference type="EMBL" id="JAMKFB020000025">
    <property type="protein sequence ID" value="KAL0155634.1"/>
    <property type="molecule type" value="Genomic_DNA"/>
</dbReference>
<protein>
    <submittedName>
        <fullName evidence="1">Uncharacterized protein</fullName>
    </submittedName>
</protein>
<dbReference type="Proteomes" id="UP001529510">
    <property type="component" value="Unassembled WGS sequence"/>
</dbReference>
<organism evidence="1 2">
    <name type="scientific">Cirrhinus mrigala</name>
    <name type="common">Mrigala</name>
    <dbReference type="NCBI Taxonomy" id="683832"/>
    <lineage>
        <taxon>Eukaryota</taxon>
        <taxon>Metazoa</taxon>
        <taxon>Chordata</taxon>
        <taxon>Craniata</taxon>
        <taxon>Vertebrata</taxon>
        <taxon>Euteleostomi</taxon>
        <taxon>Actinopterygii</taxon>
        <taxon>Neopterygii</taxon>
        <taxon>Teleostei</taxon>
        <taxon>Ostariophysi</taxon>
        <taxon>Cypriniformes</taxon>
        <taxon>Cyprinidae</taxon>
        <taxon>Labeoninae</taxon>
        <taxon>Labeonini</taxon>
        <taxon>Cirrhinus</taxon>
    </lineage>
</organism>
<keyword evidence="2" id="KW-1185">Reference proteome</keyword>
<evidence type="ECO:0000313" key="1">
    <source>
        <dbReference type="EMBL" id="KAL0155634.1"/>
    </source>
</evidence>
<reference evidence="1 2" key="1">
    <citation type="submission" date="2024-05" db="EMBL/GenBank/DDBJ databases">
        <title>Genome sequencing and assembly of Indian major carp, Cirrhinus mrigala (Hamilton, 1822).</title>
        <authorList>
            <person name="Mohindra V."/>
            <person name="Chowdhury L.M."/>
            <person name="Lal K."/>
            <person name="Jena J.K."/>
        </authorList>
    </citation>
    <scope>NUCLEOTIDE SEQUENCE [LARGE SCALE GENOMIC DNA]</scope>
    <source>
        <strain evidence="1">CM1030</strain>
        <tissue evidence="1">Blood</tissue>
    </source>
</reference>
<gene>
    <name evidence="1" type="ORF">M9458_049897</name>
</gene>
<evidence type="ECO:0000313" key="2">
    <source>
        <dbReference type="Proteomes" id="UP001529510"/>
    </source>
</evidence>
<name>A0ABD0N2J0_CIRMR</name>